<accession>A0A2D4JMI7</accession>
<keyword evidence="1" id="KW-0812">Transmembrane</keyword>
<sequence length="102" mass="11533">MNQHKVNALESVFWDFYLQKGEKGDAKENGQTLLHIGIYQQSPTIRRCRVQGMVSHTCTLLAQMQLHVLTHSPTAFSPWFPTGCGNGSWLILTLVYIILVSM</sequence>
<name>A0A2D4JMI7_MICLE</name>
<protein>
    <submittedName>
        <fullName evidence="2">Uncharacterized protein</fullName>
    </submittedName>
</protein>
<dbReference type="AlphaFoldDB" id="A0A2D4JMI7"/>
<proteinExistence type="predicted"/>
<reference evidence="2" key="2">
    <citation type="submission" date="2017-11" db="EMBL/GenBank/DDBJ databases">
        <title>Coralsnake Venomics: Analyses of Venom Gland Transcriptomes and Proteomes of Six Brazilian Taxa.</title>
        <authorList>
            <person name="Aird S.D."/>
            <person name="Jorge da Silva N."/>
            <person name="Qiu L."/>
            <person name="Villar-Briones A."/>
            <person name="Aparecida-Saddi V."/>
            <person name="Campos-Telles M.P."/>
            <person name="Grau M."/>
            <person name="Mikheyev A.S."/>
        </authorList>
    </citation>
    <scope>NUCLEOTIDE SEQUENCE</scope>
    <source>
        <tissue evidence="2">Venom_gland</tissue>
    </source>
</reference>
<evidence type="ECO:0000256" key="1">
    <source>
        <dbReference type="SAM" id="Phobius"/>
    </source>
</evidence>
<keyword evidence="1" id="KW-1133">Transmembrane helix</keyword>
<reference evidence="2" key="1">
    <citation type="submission" date="2017-07" db="EMBL/GenBank/DDBJ databases">
        <authorList>
            <person name="Mikheyev A."/>
            <person name="Grau M."/>
        </authorList>
    </citation>
    <scope>NUCLEOTIDE SEQUENCE</scope>
    <source>
        <tissue evidence="2">Venom_gland</tissue>
    </source>
</reference>
<keyword evidence="1" id="KW-0472">Membrane</keyword>
<evidence type="ECO:0000313" key="2">
    <source>
        <dbReference type="EMBL" id="LAA97676.1"/>
    </source>
</evidence>
<organism evidence="2">
    <name type="scientific">Micrurus lemniscatus lemniscatus</name>
    <dbReference type="NCBI Taxonomy" id="129467"/>
    <lineage>
        <taxon>Eukaryota</taxon>
        <taxon>Metazoa</taxon>
        <taxon>Chordata</taxon>
        <taxon>Craniata</taxon>
        <taxon>Vertebrata</taxon>
        <taxon>Euteleostomi</taxon>
        <taxon>Lepidosauria</taxon>
        <taxon>Squamata</taxon>
        <taxon>Bifurcata</taxon>
        <taxon>Unidentata</taxon>
        <taxon>Episquamata</taxon>
        <taxon>Toxicofera</taxon>
        <taxon>Serpentes</taxon>
        <taxon>Colubroidea</taxon>
        <taxon>Elapidae</taxon>
        <taxon>Elapinae</taxon>
        <taxon>Micrurus</taxon>
    </lineage>
</organism>
<feature type="transmembrane region" description="Helical" evidence="1">
    <location>
        <begin position="79"/>
        <end position="99"/>
    </location>
</feature>
<dbReference type="EMBL" id="IACK01217583">
    <property type="protein sequence ID" value="LAA97676.1"/>
    <property type="molecule type" value="Transcribed_RNA"/>
</dbReference>